<dbReference type="EMBL" id="JABERH010000002">
    <property type="protein sequence ID" value="NNH37330.1"/>
    <property type="molecule type" value="Genomic_DNA"/>
</dbReference>
<comment type="caution">
    <text evidence="1">The sequence shown here is derived from an EMBL/GenBank/DDBJ whole genome shotgun (WGS) entry which is preliminary data.</text>
</comment>
<protein>
    <submittedName>
        <fullName evidence="1">Uncharacterized protein</fullName>
    </submittedName>
</protein>
<accession>A0A8E4F645</accession>
<sequence>MNDVFKNMKVPTKIIFFSKQKGFSSLLFIVLVGLSLTVLTVGYMSSMRNLQSSATTAHAQTQAQMQAMIGYQALGGFLKAQSLTNIAKIETGTVSGGTSPIQFKKIACGTNQYCFDIVGKSGGATSIIRSKFIITDELESKSQTGSVFAGGLRVNKLEDLSASGVTLEVSGGIINKNNNQTYDATALNNAGITVVAYTPKNFIRPQDLRKDANYIFTLESGNAKCTKNNFFDATQNKQITVETEITCPLAVTRESDSWVVNGNSEITGVLWFDGNVIVNLSKTTDFINTVISTQKIKTELLSESQDANYNAFAPHHYYITATEEQKTARAQKVCPTDYLLQYCQAAGQLKSDTLMAQSPATISNILFLSQTLELAAGKEKQHNIVVNYYGNLIANGTSGGTGSPSGKFTGTGVLNIRGNVMVVGEADMTEMLGDFSMKLTNAQAAGNVIPFYKKVFSVGGIRYM</sequence>
<evidence type="ECO:0000313" key="1">
    <source>
        <dbReference type="EMBL" id="NNH37330.1"/>
    </source>
</evidence>
<evidence type="ECO:0000313" key="2">
    <source>
        <dbReference type="Proteomes" id="UP000532147"/>
    </source>
</evidence>
<dbReference type="AlphaFoldDB" id="A0A8E4F645"/>
<proteinExistence type="predicted"/>
<name>A0A8E4F645_9GAMM</name>
<dbReference type="Proteomes" id="UP000532147">
    <property type="component" value="Unassembled WGS sequence"/>
</dbReference>
<gene>
    <name evidence="1" type="ORF">HLH11_01440</name>
</gene>
<reference evidence="1 2" key="1">
    <citation type="submission" date="2020-04" db="EMBL/GenBank/DDBJ databases">
        <title>Acinetobacter Taxon 24.</title>
        <authorList>
            <person name="Nemec A."/>
            <person name="Radolfova-Krizova L."/>
            <person name="Higgins P.G."/>
            <person name="Spanelova P."/>
        </authorList>
    </citation>
    <scope>NUCLEOTIDE SEQUENCE [LARGE SCALE GENOMIC DNA]</scope>
    <source>
        <strain evidence="1 2">ANC 4280</strain>
    </source>
</reference>
<dbReference type="RefSeq" id="WP_171533608.1">
    <property type="nucleotide sequence ID" value="NZ_JABERH010000002.1"/>
</dbReference>
<organism evidence="1 2">
    <name type="scientific">Acinetobacter terrae</name>
    <dbReference type="NCBI Taxonomy" id="2731247"/>
    <lineage>
        <taxon>Bacteria</taxon>
        <taxon>Pseudomonadati</taxon>
        <taxon>Pseudomonadota</taxon>
        <taxon>Gammaproteobacteria</taxon>
        <taxon>Moraxellales</taxon>
        <taxon>Moraxellaceae</taxon>
        <taxon>Acinetobacter</taxon>
        <taxon>Acinetobacter Taxon 24</taxon>
    </lineage>
</organism>